<dbReference type="PANTHER" id="PTHR30461:SF23">
    <property type="entry name" value="DNA RECOMBINASE-RELATED"/>
    <property type="match status" value="1"/>
</dbReference>
<dbReference type="Pfam" id="PF00239">
    <property type="entry name" value="Resolvase"/>
    <property type="match status" value="1"/>
</dbReference>
<sequence>MSKQSDKDKITALYCRLSRDDENEGVSGSIKNQTEILQQYAAENSFKNTRLFIDDGFSGTTFNRPAFNEIMKLGEEGKIATLIVKDHSRLGRNRLVVGSLLEEEFDRMGIRYIAIMDNIDTKNGISDLVPMQDWFNEWHAKNTSDKVRKVFKSKGESGKPLTSNPPFGYMKSPDDKYQWIIDEPAAEIVKRIFKMCVSGMGPSQIANKLSAEKVPTPTEYWISVGRKCGKPPSVPFHWCPAMIANILKRQEYCGDTVNFRSTTKSFKNKKRVDRPESEWIIFENTHPAIVDRDTFKLVQKIREGRHRQTRTGKVSIFSGLVFCEDCGQKMYYQSGKKDRRDPPHFMCSSYSKNPDTCTSHYIGERTLTNLVLESMRRVFLNIQAFEKEFVRKQVESYDSDKKKELTAKRRELEKAKKRIAEIDKLIQRIYEDNVIGKLSDERFATLSNTYETEQKELKEKLPEMESYLEAETDKTVNLQKFVQKVKAITEPTELTGELVHEFIDKIVVSAARYLDGKRYQIIDIYYNGVGIIKPLNPEDMEAGFQRHMAEMQQKQKKTA</sequence>
<evidence type="ECO:0000313" key="3">
    <source>
        <dbReference type="EMBL" id="PKD32191.1"/>
    </source>
</evidence>
<name>A0A2N0UYX6_9FIRM</name>
<dbReference type="InterPro" id="IPR038109">
    <property type="entry name" value="DNA_bind_recomb_sf"/>
</dbReference>
<evidence type="ECO:0000313" key="4">
    <source>
        <dbReference type="Proteomes" id="UP000233425"/>
    </source>
</evidence>
<dbReference type="SUPFAM" id="SSF53041">
    <property type="entry name" value="Resolvase-like"/>
    <property type="match status" value="1"/>
</dbReference>
<dbReference type="RefSeq" id="WP_101028645.1">
    <property type="nucleotide sequence ID" value="NZ_CABMMZ010000029.1"/>
</dbReference>
<keyword evidence="1" id="KW-0175">Coiled coil</keyword>
<organism evidence="3 4">
    <name type="scientific">Ruminococcus bromii</name>
    <dbReference type="NCBI Taxonomy" id="40518"/>
    <lineage>
        <taxon>Bacteria</taxon>
        <taxon>Bacillati</taxon>
        <taxon>Bacillota</taxon>
        <taxon>Clostridia</taxon>
        <taxon>Eubacteriales</taxon>
        <taxon>Oscillospiraceae</taxon>
        <taxon>Ruminococcus</taxon>
    </lineage>
</organism>
<accession>A0A2N0UYX6</accession>
<dbReference type="EMBL" id="NNSR01000029">
    <property type="protein sequence ID" value="PKD32191.1"/>
    <property type="molecule type" value="Genomic_DNA"/>
</dbReference>
<dbReference type="InterPro" id="IPR036162">
    <property type="entry name" value="Resolvase-like_N_sf"/>
</dbReference>
<dbReference type="GO" id="GO:0000150">
    <property type="term" value="F:DNA strand exchange activity"/>
    <property type="evidence" value="ECO:0007669"/>
    <property type="project" value="InterPro"/>
</dbReference>
<dbReference type="InterPro" id="IPR050639">
    <property type="entry name" value="SSR_resolvase"/>
</dbReference>
<dbReference type="GO" id="GO:0003677">
    <property type="term" value="F:DNA binding"/>
    <property type="evidence" value="ECO:0007669"/>
    <property type="project" value="InterPro"/>
</dbReference>
<dbReference type="AlphaFoldDB" id="A0A2N0UYX6"/>
<feature type="coiled-coil region" evidence="1">
    <location>
        <begin position="402"/>
        <end position="432"/>
    </location>
</feature>
<evidence type="ECO:0000259" key="2">
    <source>
        <dbReference type="PROSITE" id="PS51737"/>
    </source>
</evidence>
<protein>
    <submittedName>
        <fullName evidence="3">Recombinase</fullName>
    </submittedName>
</protein>
<dbReference type="InterPro" id="IPR025378">
    <property type="entry name" value="DUF4368"/>
</dbReference>
<dbReference type="SMART" id="SM00857">
    <property type="entry name" value="Resolvase"/>
    <property type="match status" value="1"/>
</dbReference>
<gene>
    <name evidence="3" type="ORF">RBATCC27255_00556</name>
</gene>
<dbReference type="Proteomes" id="UP000233425">
    <property type="component" value="Unassembled WGS sequence"/>
</dbReference>
<dbReference type="InterPro" id="IPR025827">
    <property type="entry name" value="Zn_ribbon_recom_dom"/>
</dbReference>
<dbReference type="InterPro" id="IPR006119">
    <property type="entry name" value="Resolv_N"/>
</dbReference>
<dbReference type="Pfam" id="PF13408">
    <property type="entry name" value="Zn_ribbon_recom"/>
    <property type="match status" value="1"/>
</dbReference>
<proteinExistence type="predicted"/>
<dbReference type="InterPro" id="IPR011109">
    <property type="entry name" value="DNA_bind_recombinase_dom"/>
</dbReference>
<comment type="caution">
    <text evidence="3">The sequence shown here is derived from an EMBL/GenBank/DDBJ whole genome shotgun (WGS) entry which is preliminary data.</text>
</comment>
<dbReference type="Pfam" id="PF14287">
    <property type="entry name" value="DUF4368"/>
    <property type="match status" value="1"/>
</dbReference>
<keyword evidence="4" id="KW-1185">Reference proteome</keyword>
<feature type="domain" description="Recombinase" evidence="2">
    <location>
        <begin position="166"/>
        <end position="308"/>
    </location>
</feature>
<dbReference type="PROSITE" id="PS51737">
    <property type="entry name" value="RECOMBINASE_DNA_BIND"/>
    <property type="match status" value="1"/>
</dbReference>
<dbReference type="Gene3D" id="3.90.1750.20">
    <property type="entry name" value="Putative Large Serine Recombinase, Chain B, Domain 2"/>
    <property type="match status" value="1"/>
</dbReference>
<evidence type="ECO:0000256" key="1">
    <source>
        <dbReference type="SAM" id="Coils"/>
    </source>
</evidence>
<dbReference type="PANTHER" id="PTHR30461">
    <property type="entry name" value="DNA-INVERTASE FROM LAMBDOID PROPHAGE"/>
    <property type="match status" value="1"/>
</dbReference>
<dbReference type="Pfam" id="PF07508">
    <property type="entry name" value="Recombinase"/>
    <property type="match status" value="1"/>
</dbReference>
<dbReference type="Gene3D" id="3.40.50.1390">
    <property type="entry name" value="Resolvase, N-terminal catalytic domain"/>
    <property type="match status" value="1"/>
</dbReference>
<reference evidence="3" key="1">
    <citation type="journal article" date="2018" name="Environ. Microbiol.">
        <title>Sporulation capability and amylosome conservation among diverse human colonic and rumen isolates of the keystone starch-degrader Ruminococcus bromii.</title>
        <authorList>
            <person name="Mukhopadhya I."/>
            <person name="Morais S."/>
            <person name="Laverde-Gomez J."/>
            <person name="Sheridan P.O."/>
            <person name="Walker A.W."/>
            <person name="Kelly W."/>
            <person name="Klieve A.V."/>
            <person name="Ouwerkerk D."/>
            <person name="Duncan S.H."/>
            <person name="Louis P."/>
            <person name="Koropatkin N."/>
            <person name="Cockburn D."/>
            <person name="Kibler R."/>
            <person name="Cooper P.J."/>
            <person name="Sandoval C."/>
            <person name="Crost E."/>
            <person name="Juge N."/>
            <person name="Bayer E.A."/>
            <person name="Flint H.J."/>
        </authorList>
    </citation>
    <scope>NUCLEOTIDE SEQUENCE [LARGE SCALE GENOMIC DNA]</scope>
    <source>
        <strain evidence="3">ATCC 27255</strain>
    </source>
</reference>